<evidence type="ECO:0000313" key="3">
    <source>
        <dbReference type="EMBL" id="MFD6791876.1"/>
    </source>
</evidence>
<gene>
    <name evidence="3" type="ORF">ACFWGY_00895</name>
</gene>
<dbReference type="SUPFAM" id="SSF55961">
    <property type="entry name" value="Bet v1-like"/>
    <property type="match status" value="1"/>
</dbReference>
<dbReference type="Pfam" id="PF08327">
    <property type="entry name" value="AHSA1"/>
    <property type="match status" value="1"/>
</dbReference>
<dbReference type="RefSeq" id="WP_258936486.1">
    <property type="nucleotide sequence ID" value="NZ_JANBBF010000009.1"/>
</dbReference>
<comment type="similarity">
    <text evidence="1">Belongs to the AHA1 family.</text>
</comment>
<feature type="domain" description="Activator of Hsp90 ATPase homologue 1/2-like C-terminal" evidence="2">
    <location>
        <begin position="13"/>
        <end position="136"/>
    </location>
</feature>
<keyword evidence="4" id="KW-1185">Reference proteome</keyword>
<dbReference type="Gene3D" id="3.30.530.20">
    <property type="match status" value="1"/>
</dbReference>
<reference evidence="3 4" key="1">
    <citation type="submission" date="2024-09" db="EMBL/GenBank/DDBJ databases">
        <title>The Natural Products Discovery Center: Release of the First 8490 Sequenced Strains for Exploring Actinobacteria Biosynthetic Diversity.</title>
        <authorList>
            <person name="Kalkreuter E."/>
            <person name="Kautsar S.A."/>
            <person name="Yang D."/>
            <person name="Bader C.D."/>
            <person name="Teijaro C.N."/>
            <person name="Fluegel L."/>
            <person name="Davis C.M."/>
            <person name="Simpson J.R."/>
            <person name="Lauterbach L."/>
            <person name="Steele A.D."/>
            <person name="Gui C."/>
            <person name="Meng S."/>
            <person name="Li G."/>
            <person name="Viehrig K."/>
            <person name="Ye F."/>
            <person name="Su P."/>
            <person name="Kiefer A.F."/>
            <person name="Nichols A."/>
            <person name="Cepeda A.J."/>
            <person name="Yan W."/>
            <person name="Fan B."/>
            <person name="Jiang Y."/>
            <person name="Adhikari A."/>
            <person name="Zheng C.-J."/>
            <person name="Schuster L."/>
            <person name="Cowan T.M."/>
            <person name="Smanski M.J."/>
            <person name="Chevrette M.G."/>
            <person name="De Carvalho L.P.S."/>
            <person name="Shen B."/>
        </authorList>
    </citation>
    <scope>NUCLEOTIDE SEQUENCE [LARGE SCALE GENOMIC DNA]</scope>
    <source>
        <strain evidence="3 4">NPDC060353</strain>
    </source>
</reference>
<sequence length="141" mass="15752">MDTDPIEREILIDAPPERVWAELIEFFWVNARGGALTVVPGARLVTRDEHDHEYPIVIERADPHSLLSYRWASAYPGREPGAGNSTLVEFTLTEEAGRTRLQVTESGFATLPEQDGRQAFQDNTGGWDWVLDRLTTATTAA</sequence>
<organism evidence="3 4">
    <name type="scientific">Prauserella salsuginis</name>
    <dbReference type="NCBI Taxonomy" id="387889"/>
    <lineage>
        <taxon>Bacteria</taxon>
        <taxon>Bacillati</taxon>
        <taxon>Actinomycetota</taxon>
        <taxon>Actinomycetes</taxon>
        <taxon>Pseudonocardiales</taxon>
        <taxon>Pseudonocardiaceae</taxon>
        <taxon>Prauserella</taxon>
        <taxon>Prauserella salsuginis group</taxon>
    </lineage>
</organism>
<evidence type="ECO:0000256" key="1">
    <source>
        <dbReference type="ARBA" id="ARBA00006817"/>
    </source>
</evidence>
<accession>A0ABW6FW81</accession>
<dbReference type="InterPro" id="IPR013538">
    <property type="entry name" value="ASHA1/2-like_C"/>
</dbReference>
<evidence type="ECO:0000313" key="4">
    <source>
        <dbReference type="Proteomes" id="UP001598673"/>
    </source>
</evidence>
<dbReference type="Proteomes" id="UP001598673">
    <property type="component" value="Unassembled WGS sequence"/>
</dbReference>
<dbReference type="EMBL" id="JBHXCV010000001">
    <property type="protein sequence ID" value="MFD6791876.1"/>
    <property type="molecule type" value="Genomic_DNA"/>
</dbReference>
<protein>
    <submittedName>
        <fullName evidence="3">SRPBCC domain-containing protein</fullName>
    </submittedName>
</protein>
<dbReference type="InterPro" id="IPR023393">
    <property type="entry name" value="START-like_dom_sf"/>
</dbReference>
<name>A0ABW6FW81_9PSEU</name>
<comment type="caution">
    <text evidence="3">The sequence shown here is derived from an EMBL/GenBank/DDBJ whole genome shotgun (WGS) entry which is preliminary data.</text>
</comment>
<evidence type="ECO:0000259" key="2">
    <source>
        <dbReference type="Pfam" id="PF08327"/>
    </source>
</evidence>
<proteinExistence type="inferred from homology"/>